<evidence type="ECO:0000313" key="2">
    <source>
        <dbReference type="Proteomes" id="UP000008694"/>
    </source>
</evidence>
<sequence length="159" mass="18032">MISKAQLSAPLQVELGFQLLHLPHFVLRTHLPLFPRNPNLKNFEMGKRGSSSGSTKLVIESRYKGLTVEEIVDDLRSKNREYVRLRQQRNSDLCISSSSPSSASSSGNVLTSEDNMQFDITNDGLRVSYSNKSKTPFRAETMKMKVFLVKREPLRTWVG</sequence>
<evidence type="ECO:0000313" key="1">
    <source>
        <dbReference type="EMBL" id="EFH55973.1"/>
    </source>
</evidence>
<name>D7LKQ6_ARALL</name>
<organism evidence="2">
    <name type="scientific">Arabidopsis lyrata subsp. lyrata</name>
    <name type="common">Lyre-leaved rock-cress</name>
    <dbReference type="NCBI Taxonomy" id="81972"/>
    <lineage>
        <taxon>Eukaryota</taxon>
        <taxon>Viridiplantae</taxon>
        <taxon>Streptophyta</taxon>
        <taxon>Embryophyta</taxon>
        <taxon>Tracheophyta</taxon>
        <taxon>Spermatophyta</taxon>
        <taxon>Magnoliopsida</taxon>
        <taxon>eudicotyledons</taxon>
        <taxon>Gunneridae</taxon>
        <taxon>Pentapetalae</taxon>
        <taxon>rosids</taxon>
        <taxon>malvids</taxon>
        <taxon>Brassicales</taxon>
        <taxon>Brassicaceae</taxon>
        <taxon>Camelineae</taxon>
        <taxon>Arabidopsis</taxon>
    </lineage>
</organism>
<gene>
    <name evidence="1" type="ORF">ARALYDRAFT_482797</name>
</gene>
<keyword evidence="2" id="KW-1185">Reference proteome</keyword>
<protein>
    <submittedName>
        <fullName evidence="1">Uncharacterized protein</fullName>
    </submittedName>
</protein>
<reference evidence="2" key="1">
    <citation type="journal article" date="2011" name="Nat. Genet.">
        <title>The Arabidopsis lyrata genome sequence and the basis of rapid genome size change.</title>
        <authorList>
            <person name="Hu T.T."/>
            <person name="Pattyn P."/>
            <person name="Bakker E.G."/>
            <person name="Cao J."/>
            <person name="Cheng J.-F."/>
            <person name="Clark R.M."/>
            <person name="Fahlgren N."/>
            <person name="Fawcett J.A."/>
            <person name="Grimwood J."/>
            <person name="Gundlach H."/>
            <person name="Haberer G."/>
            <person name="Hollister J.D."/>
            <person name="Ossowski S."/>
            <person name="Ottilar R.P."/>
            <person name="Salamov A.A."/>
            <person name="Schneeberger K."/>
            <person name="Spannagl M."/>
            <person name="Wang X."/>
            <person name="Yang L."/>
            <person name="Nasrallah M.E."/>
            <person name="Bergelson J."/>
            <person name="Carrington J.C."/>
            <person name="Gaut B.S."/>
            <person name="Schmutz J."/>
            <person name="Mayer K.F.X."/>
            <person name="Van de Peer Y."/>
            <person name="Grigoriev I.V."/>
            <person name="Nordborg M."/>
            <person name="Weigel D."/>
            <person name="Guo Y.-L."/>
        </authorList>
    </citation>
    <scope>NUCLEOTIDE SEQUENCE [LARGE SCALE GENOMIC DNA]</scope>
    <source>
        <strain evidence="2">cv. MN47</strain>
    </source>
</reference>
<accession>D7LKQ6</accession>
<dbReference type="Proteomes" id="UP000008694">
    <property type="component" value="Unassembled WGS sequence"/>
</dbReference>
<dbReference type="HOGENOM" id="CLU_104350_0_0_1"/>
<dbReference type="EMBL" id="GL348716">
    <property type="protein sequence ID" value="EFH55973.1"/>
    <property type="molecule type" value="Genomic_DNA"/>
</dbReference>
<dbReference type="AlphaFoldDB" id="D7LKQ6"/>
<proteinExistence type="predicted"/>
<dbReference type="Gramene" id="fgenesh2_kg.4__1857__AT2G37910.1">
    <property type="protein sequence ID" value="fgenesh2_kg.4__1857__AT2G37910.1"/>
    <property type="gene ID" value="fgenesh2_kg.4__1857__AT2G37910.1"/>
</dbReference>